<dbReference type="InterPro" id="IPR050598">
    <property type="entry name" value="AminoAcid_Transporter"/>
</dbReference>
<evidence type="ECO:0000256" key="1">
    <source>
        <dbReference type="ARBA" id="ARBA00004141"/>
    </source>
</evidence>
<keyword evidence="3 5" id="KW-1133">Transmembrane helix</keyword>
<comment type="subcellular location">
    <subcellularLocation>
        <location evidence="1">Membrane</location>
        <topology evidence="1">Multi-pass membrane protein</topology>
    </subcellularLocation>
</comment>
<feature type="transmembrane region" description="Helical" evidence="5">
    <location>
        <begin position="12"/>
        <end position="32"/>
    </location>
</feature>
<evidence type="ECO:0000256" key="4">
    <source>
        <dbReference type="ARBA" id="ARBA00023136"/>
    </source>
</evidence>
<keyword evidence="4 5" id="KW-0472">Membrane</keyword>
<name>A0A183JDA3_9TREM</name>
<dbReference type="GO" id="GO:0016020">
    <property type="term" value="C:membrane"/>
    <property type="evidence" value="ECO:0007669"/>
    <property type="project" value="UniProtKB-SubCell"/>
</dbReference>
<evidence type="ECO:0000256" key="5">
    <source>
        <dbReference type="SAM" id="Phobius"/>
    </source>
</evidence>
<evidence type="ECO:0000313" key="6">
    <source>
        <dbReference type="EMBL" id="VDO63058.1"/>
    </source>
</evidence>
<reference evidence="6 7" key="2">
    <citation type="submission" date="2018-11" db="EMBL/GenBank/DDBJ databases">
        <authorList>
            <consortium name="Pathogen Informatics"/>
        </authorList>
    </citation>
    <scope>NUCLEOTIDE SEQUENCE [LARGE SCALE GENOMIC DNA]</scope>
    <source>
        <strain evidence="6">Dakar</strain>
        <strain evidence="7">Dakar, Senegal</strain>
    </source>
</reference>
<evidence type="ECO:0000313" key="7">
    <source>
        <dbReference type="Proteomes" id="UP000279833"/>
    </source>
</evidence>
<dbReference type="STRING" id="6186.A0A183JDA3"/>
<dbReference type="EMBL" id="UZAK01000474">
    <property type="protein sequence ID" value="VDO63058.1"/>
    <property type="molecule type" value="Genomic_DNA"/>
</dbReference>
<evidence type="ECO:0000313" key="8">
    <source>
        <dbReference type="WBParaSite" id="SCUD_0000066401-mRNA-1"/>
    </source>
</evidence>
<reference evidence="8" key="1">
    <citation type="submission" date="2016-06" db="UniProtKB">
        <authorList>
            <consortium name="WormBaseParasite"/>
        </authorList>
    </citation>
    <scope>IDENTIFICATION</scope>
</reference>
<evidence type="ECO:0000256" key="3">
    <source>
        <dbReference type="ARBA" id="ARBA00022989"/>
    </source>
</evidence>
<evidence type="ECO:0000256" key="2">
    <source>
        <dbReference type="ARBA" id="ARBA00022692"/>
    </source>
</evidence>
<dbReference type="PANTHER" id="PTHR11785:SF528">
    <property type="entry name" value="AMINO ACID TRANSPORTER PROTEIN JHI-21"/>
    <property type="match status" value="1"/>
</dbReference>
<gene>
    <name evidence="6" type="ORF">SCUD_LOCUS665</name>
</gene>
<dbReference type="GO" id="GO:0015179">
    <property type="term" value="F:L-amino acid transmembrane transporter activity"/>
    <property type="evidence" value="ECO:0007669"/>
    <property type="project" value="TreeGrafter"/>
</dbReference>
<feature type="transmembrane region" description="Helical" evidence="5">
    <location>
        <begin position="52"/>
        <end position="73"/>
    </location>
</feature>
<sequence length="124" mass="13923">MKVRWATRIQNLFTAAKLLALTVIILSGLYVVCQGRLENFEEFWQPTRPINPSRIALAFYSGLFAYAGCLSVINNQILSTAAYNTSPANLQLAPNCNSFLSITNDDKPSNISHNYLCRKRFNFG</sequence>
<organism evidence="8">
    <name type="scientific">Schistosoma curassoni</name>
    <dbReference type="NCBI Taxonomy" id="6186"/>
    <lineage>
        <taxon>Eukaryota</taxon>
        <taxon>Metazoa</taxon>
        <taxon>Spiralia</taxon>
        <taxon>Lophotrochozoa</taxon>
        <taxon>Platyhelminthes</taxon>
        <taxon>Trematoda</taxon>
        <taxon>Digenea</taxon>
        <taxon>Strigeidida</taxon>
        <taxon>Schistosomatoidea</taxon>
        <taxon>Schistosomatidae</taxon>
        <taxon>Schistosoma</taxon>
    </lineage>
</organism>
<keyword evidence="2 5" id="KW-0812">Transmembrane</keyword>
<protein>
    <submittedName>
        <fullName evidence="6 8">Uncharacterized protein</fullName>
    </submittedName>
</protein>
<keyword evidence="7" id="KW-1185">Reference proteome</keyword>
<dbReference type="Proteomes" id="UP000279833">
    <property type="component" value="Unassembled WGS sequence"/>
</dbReference>
<dbReference type="InterPro" id="IPR002293">
    <property type="entry name" value="AA/rel_permease1"/>
</dbReference>
<dbReference type="PANTHER" id="PTHR11785">
    <property type="entry name" value="AMINO ACID TRANSPORTER"/>
    <property type="match status" value="1"/>
</dbReference>
<dbReference type="Gene3D" id="1.20.1740.10">
    <property type="entry name" value="Amino acid/polyamine transporter I"/>
    <property type="match status" value="1"/>
</dbReference>
<dbReference type="WBParaSite" id="SCUD_0000066401-mRNA-1">
    <property type="protein sequence ID" value="SCUD_0000066401-mRNA-1"/>
    <property type="gene ID" value="SCUD_0000066401"/>
</dbReference>
<dbReference type="Pfam" id="PF13520">
    <property type="entry name" value="AA_permease_2"/>
    <property type="match status" value="1"/>
</dbReference>
<accession>A0A183JDA3</accession>
<proteinExistence type="predicted"/>
<dbReference type="AlphaFoldDB" id="A0A183JDA3"/>